<dbReference type="Gramene" id="AET5Gv21137100.1">
    <property type="protein sequence ID" value="AET5Gv21137100.1"/>
    <property type="gene ID" value="AET5Gv21137100"/>
</dbReference>
<dbReference type="AlphaFoldDB" id="A0A453MCS4"/>
<evidence type="ECO:0000313" key="2">
    <source>
        <dbReference type="EnsemblPlants" id="AET5Gv21137100.1"/>
    </source>
</evidence>
<protein>
    <recommendedName>
        <fullName evidence="4">Secreted protein</fullName>
    </recommendedName>
</protein>
<reference evidence="2" key="4">
    <citation type="submission" date="2019-03" db="UniProtKB">
        <authorList>
            <consortium name="EnsemblPlants"/>
        </authorList>
    </citation>
    <scope>IDENTIFICATION</scope>
</reference>
<accession>A0A453MCS4</accession>
<reference evidence="3" key="1">
    <citation type="journal article" date="2014" name="Science">
        <title>Ancient hybridizations among the ancestral genomes of bread wheat.</title>
        <authorList>
            <consortium name="International Wheat Genome Sequencing Consortium,"/>
            <person name="Marcussen T."/>
            <person name="Sandve S.R."/>
            <person name="Heier L."/>
            <person name="Spannagl M."/>
            <person name="Pfeifer M."/>
            <person name="Jakobsen K.S."/>
            <person name="Wulff B.B."/>
            <person name="Steuernagel B."/>
            <person name="Mayer K.F."/>
            <person name="Olsen O.A."/>
        </authorList>
    </citation>
    <scope>NUCLEOTIDE SEQUENCE [LARGE SCALE GENOMIC DNA]</scope>
    <source>
        <strain evidence="3">cv. AL8/78</strain>
    </source>
</reference>
<feature type="chain" id="PRO_5019136306" description="Secreted protein" evidence="1">
    <location>
        <begin position="30"/>
        <end position="118"/>
    </location>
</feature>
<reference evidence="2" key="3">
    <citation type="journal article" date="2017" name="Nature">
        <title>Genome sequence of the progenitor of the wheat D genome Aegilops tauschii.</title>
        <authorList>
            <person name="Luo M.C."/>
            <person name="Gu Y.Q."/>
            <person name="Puiu D."/>
            <person name="Wang H."/>
            <person name="Twardziok S.O."/>
            <person name="Deal K.R."/>
            <person name="Huo N."/>
            <person name="Zhu T."/>
            <person name="Wang L."/>
            <person name="Wang Y."/>
            <person name="McGuire P.E."/>
            <person name="Liu S."/>
            <person name="Long H."/>
            <person name="Ramasamy R.K."/>
            <person name="Rodriguez J.C."/>
            <person name="Van S.L."/>
            <person name="Yuan L."/>
            <person name="Wang Z."/>
            <person name="Xia Z."/>
            <person name="Xiao L."/>
            <person name="Anderson O.D."/>
            <person name="Ouyang S."/>
            <person name="Liang Y."/>
            <person name="Zimin A.V."/>
            <person name="Pertea G."/>
            <person name="Qi P."/>
            <person name="Bennetzen J.L."/>
            <person name="Dai X."/>
            <person name="Dawson M.W."/>
            <person name="Muller H.G."/>
            <person name="Kugler K."/>
            <person name="Rivarola-Duarte L."/>
            <person name="Spannagl M."/>
            <person name="Mayer K.F.X."/>
            <person name="Lu F.H."/>
            <person name="Bevan M.W."/>
            <person name="Leroy P."/>
            <person name="Li P."/>
            <person name="You F.M."/>
            <person name="Sun Q."/>
            <person name="Liu Z."/>
            <person name="Lyons E."/>
            <person name="Wicker T."/>
            <person name="Salzberg S.L."/>
            <person name="Devos K.M."/>
            <person name="Dvorak J."/>
        </authorList>
    </citation>
    <scope>NUCLEOTIDE SEQUENCE [LARGE SCALE GENOMIC DNA]</scope>
    <source>
        <strain evidence="2">cv. AL8/78</strain>
    </source>
</reference>
<dbReference type="Proteomes" id="UP000015105">
    <property type="component" value="Chromosome 5D"/>
</dbReference>
<evidence type="ECO:0000256" key="1">
    <source>
        <dbReference type="SAM" id="SignalP"/>
    </source>
</evidence>
<reference evidence="3" key="2">
    <citation type="journal article" date="2017" name="Nat. Plants">
        <title>The Aegilops tauschii genome reveals multiple impacts of transposons.</title>
        <authorList>
            <person name="Zhao G."/>
            <person name="Zou C."/>
            <person name="Li K."/>
            <person name="Wang K."/>
            <person name="Li T."/>
            <person name="Gao L."/>
            <person name="Zhang X."/>
            <person name="Wang H."/>
            <person name="Yang Z."/>
            <person name="Liu X."/>
            <person name="Jiang W."/>
            <person name="Mao L."/>
            <person name="Kong X."/>
            <person name="Jiao Y."/>
            <person name="Jia J."/>
        </authorList>
    </citation>
    <scope>NUCLEOTIDE SEQUENCE [LARGE SCALE GENOMIC DNA]</scope>
    <source>
        <strain evidence="3">cv. AL8/78</strain>
    </source>
</reference>
<organism evidence="2 3">
    <name type="scientific">Aegilops tauschii subsp. strangulata</name>
    <name type="common">Goatgrass</name>
    <dbReference type="NCBI Taxonomy" id="200361"/>
    <lineage>
        <taxon>Eukaryota</taxon>
        <taxon>Viridiplantae</taxon>
        <taxon>Streptophyta</taxon>
        <taxon>Embryophyta</taxon>
        <taxon>Tracheophyta</taxon>
        <taxon>Spermatophyta</taxon>
        <taxon>Magnoliopsida</taxon>
        <taxon>Liliopsida</taxon>
        <taxon>Poales</taxon>
        <taxon>Poaceae</taxon>
        <taxon>BOP clade</taxon>
        <taxon>Pooideae</taxon>
        <taxon>Triticodae</taxon>
        <taxon>Triticeae</taxon>
        <taxon>Triticinae</taxon>
        <taxon>Aegilops</taxon>
    </lineage>
</organism>
<evidence type="ECO:0000313" key="3">
    <source>
        <dbReference type="Proteomes" id="UP000015105"/>
    </source>
</evidence>
<name>A0A453MCS4_AEGTS</name>
<proteinExistence type="predicted"/>
<keyword evidence="3" id="KW-1185">Reference proteome</keyword>
<keyword evidence="1" id="KW-0732">Signal</keyword>
<dbReference type="EnsemblPlants" id="AET5Gv21137100.1">
    <property type="protein sequence ID" value="AET5Gv21137100.1"/>
    <property type="gene ID" value="AET5Gv21137100"/>
</dbReference>
<feature type="signal peptide" evidence="1">
    <location>
        <begin position="1"/>
        <end position="29"/>
    </location>
</feature>
<reference evidence="2" key="5">
    <citation type="journal article" date="2021" name="G3 (Bethesda)">
        <title>Aegilops tauschii genome assembly Aet v5.0 features greater sequence contiguity and improved annotation.</title>
        <authorList>
            <person name="Wang L."/>
            <person name="Zhu T."/>
            <person name="Rodriguez J.C."/>
            <person name="Deal K.R."/>
            <person name="Dubcovsky J."/>
            <person name="McGuire P.E."/>
            <person name="Lux T."/>
            <person name="Spannagl M."/>
            <person name="Mayer K.F.X."/>
            <person name="Baldrich P."/>
            <person name="Meyers B.C."/>
            <person name="Huo N."/>
            <person name="Gu Y.Q."/>
            <person name="Zhou H."/>
            <person name="Devos K.M."/>
            <person name="Bennetzen J.L."/>
            <person name="Unver T."/>
            <person name="Budak H."/>
            <person name="Gulick P.J."/>
            <person name="Galiba G."/>
            <person name="Kalapos B."/>
            <person name="Nelson D.R."/>
            <person name="Li P."/>
            <person name="You F.M."/>
            <person name="Luo M.C."/>
            <person name="Dvorak J."/>
        </authorList>
    </citation>
    <scope>NUCLEOTIDE SEQUENCE [LARGE SCALE GENOMIC DNA]</scope>
    <source>
        <strain evidence="2">cv. AL8/78</strain>
    </source>
</reference>
<evidence type="ECO:0008006" key="4">
    <source>
        <dbReference type="Google" id="ProtNLM"/>
    </source>
</evidence>
<sequence length="118" mass="12181">HAFLHLPSNMASTCSFVLVLGILCFGLLALPASSVGATAAGAAGATMLPASSAGATTAGAAGASMQLREDLRLMEIAGCSDICQACLVHTFQACFDFRPARFAAYFIKYIVKEKCIGM</sequence>